<proteinExistence type="predicted"/>
<dbReference type="EMBL" id="JARACI010000652">
    <property type="protein sequence ID" value="MDD9205777.1"/>
    <property type="molecule type" value="Genomic_DNA"/>
</dbReference>
<accession>A0ABT5TUN3</accession>
<protein>
    <recommendedName>
        <fullName evidence="3">ATP-binding protein</fullName>
    </recommendedName>
</protein>
<dbReference type="Proteomes" id="UP001165561">
    <property type="component" value="Unassembled WGS sequence"/>
</dbReference>
<name>A0ABT5TUN3_9MICO</name>
<feature type="non-terminal residue" evidence="1">
    <location>
        <position position="485"/>
    </location>
</feature>
<dbReference type="SUPFAM" id="SSF52540">
    <property type="entry name" value="P-loop containing nucleoside triphosphate hydrolases"/>
    <property type="match status" value="1"/>
</dbReference>
<evidence type="ECO:0000313" key="1">
    <source>
        <dbReference type="EMBL" id="MDD9205777.1"/>
    </source>
</evidence>
<reference evidence="1" key="1">
    <citation type="submission" date="2023-02" db="EMBL/GenBank/DDBJ databases">
        <title>Georgenia sp.10Sc9-8, isolated from a soil sample collected from the Taklamakan desert.</title>
        <authorList>
            <person name="Liu S."/>
        </authorList>
    </citation>
    <scope>NUCLEOTIDE SEQUENCE</scope>
    <source>
        <strain evidence="1">10Sc9-8</strain>
    </source>
</reference>
<gene>
    <name evidence="1" type="ORF">PU560_04755</name>
</gene>
<dbReference type="InterPro" id="IPR027417">
    <property type="entry name" value="P-loop_NTPase"/>
</dbReference>
<keyword evidence="2" id="KW-1185">Reference proteome</keyword>
<evidence type="ECO:0008006" key="3">
    <source>
        <dbReference type="Google" id="ProtNLM"/>
    </source>
</evidence>
<sequence length="485" mass="51133">MSRVESRRQRWSPHVASSSLALALRAEVEANSRDRLLVAITGPRGSGKSLLLADLAAVYRAAGVDTRRGDREIDLIDLPDRCAILVDDAHVLAEDALNRLHGFIDNPETHLAVAYRPWPQPPALRLLVEALEQQRPPVVLGALTPEEVAAYFSTALGRTVPASTVEAVTELTGGMPWLLQRTLGSVHEGAIRSSAVAPPAVVEELRHDLDRLEDDLRDFLLALAVGFDLADPSLPSALTRAPAEDLLAEARAGGLILPGDVVIPLIAQALLATAPSHKVRALQRDLVEARTAEGRSLDDVARSLARSGMRHPGVARSLETMGEAALPTRPELAGQLFDEAVAAGGDSLAMSARRAQAAVLTGHLERSGQLLEKLLEAEDPPDLARAVDVSAAVWAQRGMLARSADAYRWLGADRVGPSAPSAAVTMLATGDVPGARAMLAAAEPPSPTLHAAAMAALADGVRESVEGNPARALAALVRASDMKTS</sequence>
<evidence type="ECO:0000313" key="2">
    <source>
        <dbReference type="Proteomes" id="UP001165561"/>
    </source>
</evidence>
<comment type="caution">
    <text evidence="1">The sequence shown here is derived from an EMBL/GenBank/DDBJ whole genome shotgun (WGS) entry which is preliminary data.</text>
</comment>
<organism evidence="1 2">
    <name type="scientific">Georgenia halotolerans</name>
    <dbReference type="NCBI Taxonomy" id="3028317"/>
    <lineage>
        <taxon>Bacteria</taxon>
        <taxon>Bacillati</taxon>
        <taxon>Actinomycetota</taxon>
        <taxon>Actinomycetes</taxon>
        <taxon>Micrococcales</taxon>
        <taxon>Bogoriellaceae</taxon>
        <taxon>Georgenia</taxon>
    </lineage>
</organism>